<dbReference type="Pfam" id="PF03807">
    <property type="entry name" value="F420_oxidored"/>
    <property type="match status" value="1"/>
</dbReference>
<reference evidence="3" key="1">
    <citation type="submission" date="2016-06" db="EMBL/GenBank/DDBJ databases">
        <authorList>
            <person name="Varghese N."/>
            <person name="Submissions Spin"/>
        </authorList>
    </citation>
    <scope>NUCLEOTIDE SEQUENCE [LARGE SCALE GENOMIC DNA]</scope>
    <source>
        <strain evidence="3">DSM 43168</strain>
    </source>
</reference>
<feature type="domain" description="Pyrroline-5-carboxylate reductase catalytic N-terminal" evidence="1">
    <location>
        <begin position="14"/>
        <end position="84"/>
    </location>
</feature>
<proteinExistence type="predicted"/>
<keyword evidence="3" id="KW-1185">Reference proteome</keyword>
<dbReference type="Proteomes" id="UP000183585">
    <property type="component" value="Unassembled WGS sequence"/>
</dbReference>
<dbReference type="SUPFAM" id="SSF51735">
    <property type="entry name" value="NAD(P)-binding Rossmann-fold domains"/>
    <property type="match status" value="1"/>
</dbReference>
<organism evidence="2 3">
    <name type="scientific">Micromonospora carbonacea</name>
    <dbReference type="NCBI Taxonomy" id="47853"/>
    <lineage>
        <taxon>Bacteria</taxon>
        <taxon>Bacillati</taxon>
        <taxon>Actinomycetota</taxon>
        <taxon>Actinomycetes</taxon>
        <taxon>Micromonosporales</taxon>
        <taxon>Micromonosporaceae</taxon>
        <taxon>Micromonospora</taxon>
    </lineage>
</organism>
<protein>
    <recommendedName>
        <fullName evidence="1">Pyrroline-5-carboxylate reductase catalytic N-terminal domain-containing protein</fullName>
    </recommendedName>
</protein>
<dbReference type="Gene3D" id="3.40.50.720">
    <property type="entry name" value="NAD(P)-binding Rossmann-like Domain"/>
    <property type="match status" value="1"/>
</dbReference>
<accession>A0A1C4YIN9</accession>
<name>A0A1C4YIN9_9ACTN</name>
<dbReference type="InterPro" id="IPR036291">
    <property type="entry name" value="NAD(P)-bd_dom_sf"/>
</dbReference>
<sequence>MLGFDVVGHVEQVGAGHDVVLSNDNGLDSLRDLVAQLGSRARAATPAEAAAAGDVVVVTIPVRAYRQVPAEPLRGKVVIDTLNYDPARQGSVPEIESGDTPPHLLLRTHLKESSVVKAFRTVYFKHLPELARPTGAPDRSAVPIAGDDAAAKTVVAGLIDSLGYDTYDVGPLAESRRFAPGTPAQLAYLDPDGMFTALGRPAGVAELAALLDEVE</sequence>
<evidence type="ECO:0000313" key="2">
    <source>
        <dbReference type="EMBL" id="SCF20612.1"/>
    </source>
</evidence>
<evidence type="ECO:0000313" key="3">
    <source>
        <dbReference type="Proteomes" id="UP000183585"/>
    </source>
</evidence>
<dbReference type="EMBL" id="FMCT01000006">
    <property type="protein sequence ID" value="SCF20612.1"/>
    <property type="molecule type" value="Genomic_DNA"/>
</dbReference>
<dbReference type="InterPro" id="IPR028939">
    <property type="entry name" value="P5C_Rdtase_cat_N"/>
</dbReference>
<dbReference type="RefSeq" id="WP_256095483.1">
    <property type="nucleotide sequence ID" value="NZ_FMCT01000006.1"/>
</dbReference>
<gene>
    <name evidence="2" type="ORF">GA0070563_106169</name>
</gene>
<evidence type="ECO:0000259" key="1">
    <source>
        <dbReference type="Pfam" id="PF03807"/>
    </source>
</evidence>
<dbReference type="AlphaFoldDB" id="A0A1C4YIN9"/>